<evidence type="ECO:0000313" key="4">
    <source>
        <dbReference type="EMBL" id="PHT69436.1"/>
    </source>
</evidence>
<dbReference type="Gene3D" id="1.10.8.430">
    <property type="entry name" value="Helical domain of apoptotic protease-activating factors"/>
    <property type="match status" value="1"/>
</dbReference>
<dbReference type="GO" id="GO:0043531">
    <property type="term" value="F:ADP binding"/>
    <property type="evidence" value="ECO:0007669"/>
    <property type="project" value="InterPro"/>
</dbReference>
<protein>
    <recommendedName>
        <fullName evidence="3">NB-ARC domain-containing protein</fullName>
    </recommendedName>
</protein>
<keyword evidence="1" id="KW-0433">Leucine-rich repeat</keyword>
<evidence type="ECO:0000256" key="2">
    <source>
        <dbReference type="ARBA" id="ARBA00022821"/>
    </source>
</evidence>
<reference evidence="4 5" key="2">
    <citation type="journal article" date="2017" name="Genome Biol.">
        <title>New reference genome sequences of hot pepper reveal the massive evolution of plant disease-resistance genes by retroduplication.</title>
        <authorList>
            <person name="Kim S."/>
            <person name="Park J."/>
            <person name="Yeom S.I."/>
            <person name="Kim Y.M."/>
            <person name="Seo E."/>
            <person name="Kim K.T."/>
            <person name="Kim M.S."/>
            <person name="Lee J.M."/>
            <person name="Cheong K."/>
            <person name="Shin H.S."/>
            <person name="Kim S.B."/>
            <person name="Han K."/>
            <person name="Lee J."/>
            <person name="Park M."/>
            <person name="Lee H.A."/>
            <person name="Lee H.Y."/>
            <person name="Lee Y."/>
            <person name="Oh S."/>
            <person name="Lee J.H."/>
            <person name="Choi E."/>
            <person name="Choi E."/>
            <person name="Lee S.E."/>
            <person name="Jeon J."/>
            <person name="Kim H."/>
            <person name="Choi G."/>
            <person name="Song H."/>
            <person name="Lee J."/>
            <person name="Lee S.C."/>
            <person name="Kwon J.K."/>
            <person name="Lee H.Y."/>
            <person name="Koo N."/>
            <person name="Hong Y."/>
            <person name="Kim R.W."/>
            <person name="Kang W.H."/>
            <person name="Huh J.H."/>
            <person name="Kang B.C."/>
            <person name="Yang T.J."/>
            <person name="Lee Y.H."/>
            <person name="Bennetzen J.L."/>
            <person name="Choi D."/>
        </authorList>
    </citation>
    <scope>NUCLEOTIDE SEQUENCE [LARGE SCALE GENOMIC DNA]</scope>
    <source>
        <strain evidence="5">cv. CM334</strain>
    </source>
</reference>
<dbReference type="AlphaFoldDB" id="A0A2G2YI76"/>
<dbReference type="PANTHER" id="PTHR36766">
    <property type="entry name" value="PLANT BROAD-SPECTRUM MILDEW RESISTANCE PROTEIN RPW8"/>
    <property type="match status" value="1"/>
</dbReference>
<dbReference type="InterPro" id="IPR027417">
    <property type="entry name" value="P-loop_NTPase"/>
</dbReference>
<dbReference type="Pfam" id="PF00931">
    <property type="entry name" value="NB-ARC"/>
    <property type="match status" value="1"/>
</dbReference>
<evidence type="ECO:0000259" key="3">
    <source>
        <dbReference type="Pfam" id="PF00931"/>
    </source>
</evidence>
<accession>A0A2G2YI76</accession>
<comment type="caution">
    <text evidence="4">The sequence shown here is derived from an EMBL/GenBank/DDBJ whole genome shotgun (WGS) entry which is preliminary data.</text>
</comment>
<dbReference type="STRING" id="4072.A0A2G2YI76"/>
<feature type="domain" description="NB-ARC" evidence="3">
    <location>
        <begin position="2"/>
        <end position="41"/>
    </location>
</feature>
<dbReference type="SUPFAM" id="SSF52540">
    <property type="entry name" value="P-loop containing nucleoside triphosphate hydrolases"/>
    <property type="match status" value="1"/>
</dbReference>
<proteinExistence type="predicted"/>
<sequence>MIIVTTREESVALMMRTEKISMDTLSIDDSWSLFKIHAFENMDPMEHPELEEVGKDIVAKCKGLPLALKTLAGMLCFESEVEGKNKLFICGLLMIVLQYHGEMKEFKI</sequence>
<dbReference type="Gramene" id="PHT69436">
    <property type="protein sequence ID" value="PHT69436"/>
    <property type="gene ID" value="T459_28923"/>
</dbReference>
<dbReference type="GO" id="GO:0006952">
    <property type="term" value="P:defense response"/>
    <property type="evidence" value="ECO:0007669"/>
    <property type="project" value="UniProtKB-KW"/>
</dbReference>
<keyword evidence="2" id="KW-0611">Plant defense</keyword>
<name>A0A2G2YI76_CAPAN</name>
<keyword evidence="5" id="KW-1185">Reference proteome</keyword>
<dbReference type="InterPro" id="IPR002182">
    <property type="entry name" value="NB-ARC"/>
</dbReference>
<organism evidence="4 5">
    <name type="scientific">Capsicum annuum</name>
    <name type="common">Capsicum pepper</name>
    <dbReference type="NCBI Taxonomy" id="4072"/>
    <lineage>
        <taxon>Eukaryota</taxon>
        <taxon>Viridiplantae</taxon>
        <taxon>Streptophyta</taxon>
        <taxon>Embryophyta</taxon>
        <taxon>Tracheophyta</taxon>
        <taxon>Spermatophyta</taxon>
        <taxon>Magnoliopsida</taxon>
        <taxon>eudicotyledons</taxon>
        <taxon>Gunneridae</taxon>
        <taxon>Pentapetalae</taxon>
        <taxon>asterids</taxon>
        <taxon>lamiids</taxon>
        <taxon>Solanales</taxon>
        <taxon>Solanaceae</taxon>
        <taxon>Solanoideae</taxon>
        <taxon>Capsiceae</taxon>
        <taxon>Capsicum</taxon>
    </lineage>
</organism>
<evidence type="ECO:0000313" key="5">
    <source>
        <dbReference type="Proteomes" id="UP000222542"/>
    </source>
</evidence>
<gene>
    <name evidence="4" type="ORF">T459_28923</name>
</gene>
<reference evidence="4 5" key="1">
    <citation type="journal article" date="2014" name="Nat. Genet.">
        <title>Genome sequence of the hot pepper provides insights into the evolution of pungency in Capsicum species.</title>
        <authorList>
            <person name="Kim S."/>
            <person name="Park M."/>
            <person name="Yeom S.I."/>
            <person name="Kim Y.M."/>
            <person name="Lee J.M."/>
            <person name="Lee H.A."/>
            <person name="Seo E."/>
            <person name="Choi J."/>
            <person name="Cheong K."/>
            <person name="Kim K.T."/>
            <person name="Jung K."/>
            <person name="Lee G.W."/>
            <person name="Oh S.K."/>
            <person name="Bae C."/>
            <person name="Kim S.B."/>
            <person name="Lee H.Y."/>
            <person name="Kim S.Y."/>
            <person name="Kim M.S."/>
            <person name="Kang B.C."/>
            <person name="Jo Y.D."/>
            <person name="Yang H.B."/>
            <person name="Jeong H.J."/>
            <person name="Kang W.H."/>
            <person name="Kwon J.K."/>
            <person name="Shin C."/>
            <person name="Lim J.Y."/>
            <person name="Park J.H."/>
            <person name="Huh J.H."/>
            <person name="Kim J.S."/>
            <person name="Kim B.D."/>
            <person name="Cohen O."/>
            <person name="Paran I."/>
            <person name="Suh M.C."/>
            <person name="Lee S.B."/>
            <person name="Kim Y.K."/>
            <person name="Shin Y."/>
            <person name="Noh S.J."/>
            <person name="Park J."/>
            <person name="Seo Y.S."/>
            <person name="Kwon S.Y."/>
            <person name="Kim H.A."/>
            <person name="Park J.M."/>
            <person name="Kim H.J."/>
            <person name="Choi S.B."/>
            <person name="Bosland P.W."/>
            <person name="Reeves G."/>
            <person name="Jo S.H."/>
            <person name="Lee B.W."/>
            <person name="Cho H.T."/>
            <person name="Choi H.S."/>
            <person name="Lee M.S."/>
            <person name="Yu Y."/>
            <person name="Do Choi Y."/>
            <person name="Park B.S."/>
            <person name="van Deynze A."/>
            <person name="Ashrafi H."/>
            <person name="Hill T."/>
            <person name="Kim W.T."/>
            <person name="Pai H.S."/>
            <person name="Ahn H.K."/>
            <person name="Yeam I."/>
            <person name="Giovannoni J.J."/>
            <person name="Rose J.K."/>
            <person name="Sorensen I."/>
            <person name="Lee S.J."/>
            <person name="Kim R.W."/>
            <person name="Choi I.Y."/>
            <person name="Choi B.S."/>
            <person name="Lim J.S."/>
            <person name="Lee Y.H."/>
            <person name="Choi D."/>
        </authorList>
    </citation>
    <scope>NUCLEOTIDE SEQUENCE [LARGE SCALE GENOMIC DNA]</scope>
    <source>
        <strain evidence="5">cv. CM334</strain>
    </source>
</reference>
<dbReference type="EMBL" id="AYRZ02000011">
    <property type="protein sequence ID" value="PHT69436.1"/>
    <property type="molecule type" value="Genomic_DNA"/>
</dbReference>
<dbReference type="SMR" id="A0A2G2YI76"/>
<dbReference type="PANTHER" id="PTHR36766:SF40">
    <property type="entry name" value="DISEASE RESISTANCE PROTEIN RGA3"/>
    <property type="match status" value="1"/>
</dbReference>
<dbReference type="Proteomes" id="UP000222542">
    <property type="component" value="Unassembled WGS sequence"/>
</dbReference>
<evidence type="ECO:0000256" key="1">
    <source>
        <dbReference type="ARBA" id="ARBA00022614"/>
    </source>
</evidence>
<dbReference type="InterPro" id="IPR042197">
    <property type="entry name" value="Apaf_helical"/>
</dbReference>
<dbReference type="OMA" id="CFESEVE"/>